<comment type="caution">
    <text evidence="9">The sequence shown here is derived from an EMBL/GenBank/DDBJ whole genome shotgun (WGS) entry which is preliminary data.</text>
</comment>
<evidence type="ECO:0000313" key="9">
    <source>
        <dbReference type="EMBL" id="KAK7595223.1"/>
    </source>
</evidence>
<dbReference type="SMART" id="SM00213">
    <property type="entry name" value="UBQ"/>
    <property type="match status" value="1"/>
</dbReference>
<dbReference type="GO" id="GO:0016020">
    <property type="term" value="C:membrane"/>
    <property type="evidence" value="ECO:0007669"/>
    <property type="project" value="UniProtKB-SubCell"/>
</dbReference>
<dbReference type="PROSITE" id="PS50053">
    <property type="entry name" value="UBIQUITIN_2"/>
    <property type="match status" value="1"/>
</dbReference>
<dbReference type="Gene3D" id="3.10.20.90">
    <property type="entry name" value="Phosphatidylinositol 3-kinase Catalytic Subunit, Chain A, domain 1"/>
    <property type="match status" value="1"/>
</dbReference>
<protein>
    <recommendedName>
        <fullName evidence="8">Ubiquitin-like domain-containing protein</fullName>
    </recommendedName>
</protein>
<keyword evidence="5" id="KW-0834">Unfolded protein response</keyword>
<dbReference type="PANTHER" id="PTHR12943">
    <property type="entry name" value="HOMOCYSTEINE-RESPONSIVE ENDOPLASMIC RETICULUM-RESIDENT UNIQUITIN-LIKE DOMAIN HERPUD PROTEIN FAMILY MEMBER"/>
    <property type="match status" value="1"/>
</dbReference>
<dbReference type="SUPFAM" id="SSF54236">
    <property type="entry name" value="Ubiquitin-like"/>
    <property type="match status" value="1"/>
</dbReference>
<dbReference type="Pfam" id="PF00240">
    <property type="entry name" value="ubiquitin"/>
    <property type="match status" value="1"/>
</dbReference>
<keyword evidence="3 7" id="KW-1133">Transmembrane helix</keyword>
<dbReference type="InterPro" id="IPR029071">
    <property type="entry name" value="Ubiquitin-like_domsf"/>
</dbReference>
<dbReference type="InterPro" id="IPR039751">
    <property type="entry name" value="HERPUD1/2"/>
</dbReference>
<keyword evidence="2 7" id="KW-0812">Transmembrane</keyword>
<dbReference type="FunFam" id="3.10.20.90:FF:000046">
    <property type="entry name" value="Homocysteine-responsive endoplasmic reticulum-resident ubiquitin-like domain member 2 protein"/>
    <property type="match status" value="1"/>
</dbReference>
<keyword evidence="10" id="KW-1185">Reference proteome</keyword>
<evidence type="ECO:0000256" key="2">
    <source>
        <dbReference type="ARBA" id="ARBA00022692"/>
    </source>
</evidence>
<evidence type="ECO:0000256" key="3">
    <source>
        <dbReference type="ARBA" id="ARBA00022989"/>
    </source>
</evidence>
<gene>
    <name evidence="9" type="ORF">V9T40_001656</name>
</gene>
<evidence type="ECO:0000256" key="7">
    <source>
        <dbReference type="SAM" id="Phobius"/>
    </source>
</evidence>
<feature type="region of interest" description="Disordered" evidence="6">
    <location>
        <begin position="221"/>
        <end position="263"/>
    </location>
</feature>
<evidence type="ECO:0000313" key="10">
    <source>
        <dbReference type="Proteomes" id="UP001367676"/>
    </source>
</evidence>
<dbReference type="GO" id="GO:0030968">
    <property type="term" value="P:endoplasmic reticulum unfolded protein response"/>
    <property type="evidence" value="ECO:0007669"/>
    <property type="project" value="TreeGrafter"/>
</dbReference>
<feature type="compositionally biased region" description="Polar residues" evidence="6">
    <location>
        <begin position="222"/>
        <end position="234"/>
    </location>
</feature>
<sequence>MGSVPMSDLVTIIVKAPNQQIADQIIQCHHSWTIKKLKDYLSEVYPSKPKLEEQKLIYSGKLLTDSAVLKDILRTYEGQENHTVHLVCTTKAQKFAKTPSSYSNTPSVNRSQTSTSDANRHQDLSQSRSTPSMNTSPGSVPVTGIRAPTFEEISANQINMNNFDPRYFWPSATTFPNLNEADPSQQYVYMQQAYAQYLSQYMQMMGQPGLSYMPSHMPQFVGASQTTPVPNNDRPNGERNAARENPAGQPVVGAAGNDDDEENRNNRDWLDWFYVFSRVVVLFSVVYFYSTPLRLLAVSLLLCMFYLHQNMRVQNDVHGNNNNNNHVVNQNNNQNNENQAAENPANEIPPVAVPNADTGTNPAADLAAPRAEPPVPPIPERPSPVAVTLLAIRTFFLSLVPEQHAL</sequence>
<proteinExistence type="predicted"/>
<dbReference type="EMBL" id="JBBCAQ010000019">
    <property type="protein sequence ID" value="KAK7595223.1"/>
    <property type="molecule type" value="Genomic_DNA"/>
</dbReference>
<accession>A0AAN9TKL8</accession>
<feature type="transmembrane region" description="Helical" evidence="7">
    <location>
        <begin position="286"/>
        <end position="307"/>
    </location>
</feature>
<comment type="subcellular location">
    <subcellularLocation>
        <location evidence="1">Membrane</location>
    </subcellularLocation>
</comment>
<organism evidence="9 10">
    <name type="scientific">Parthenolecanium corni</name>
    <dbReference type="NCBI Taxonomy" id="536013"/>
    <lineage>
        <taxon>Eukaryota</taxon>
        <taxon>Metazoa</taxon>
        <taxon>Ecdysozoa</taxon>
        <taxon>Arthropoda</taxon>
        <taxon>Hexapoda</taxon>
        <taxon>Insecta</taxon>
        <taxon>Pterygota</taxon>
        <taxon>Neoptera</taxon>
        <taxon>Paraneoptera</taxon>
        <taxon>Hemiptera</taxon>
        <taxon>Sternorrhyncha</taxon>
        <taxon>Coccoidea</taxon>
        <taxon>Coccidae</taxon>
        <taxon>Parthenolecanium</taxon>
    </lineage>
</organism>
<dbReference type="InterPro" id="IPR000626">
    <property type="entry name" value="Ubiquitin-like_dom"/>
</dbReference>
<feature type="compositionally biased region" description="Low complexity" evidence="6">
    <location>
        <begin position="320"/>
        <end position="350"/>
    </location>
</feature>
<dbReference type="Proteomes" id="UP001367676">
    <property type="component" value="Unassembled WGS sequence"/>
</dbReference>
<evidence type="ECO:0000256" key="6">
    <source>
        <dbReference type="SAM" id="MobiDB-lite"/>
    </source>
</evidence>
<feature type="region of interest" description="Disordered" evidence="6">
    <location>
        <begin position="318"/>
        <end position="379"/>
    </location>
</feature>
<keyword evidence="4 7" id="KW-0472">Membrane</keyword>
<feature type="compositionally biased region" description="Polar residues" evidence="6">
    <location>
        <begin position="98"/>
        <end position="117"/>
    </location>
</feature>
<dbReference type="CDD" id="cd01790">
    <property type="entry name" value="Ubl_HERP"/>
    <property type="match status" value="1"/>
</dbReference>
<feature type="region of interest" description="Disordered" evidence="6">
    <location>
        <begin position="97"/>
        <end position="142"/>
    </location>
</feature>
<name>A0AAN9TKL8_9HEMI</name>
<dbReference type="PANTHER" id="PTHR12943:SF27">
    <property type="entry name" value="HOMOCYSTEINE-INDUCED ENDOPLASMIC RETICULUM PROTEIN, ISOFORM A"/>
    <property type="match status" value="1"/>
</dbReference>
<feature type="compositionally biased region" description="Polar residues" evidence="6">
    <location>
        <begin position="124"/>
        <end position="138"/>
    </location>
</feature>
<dbReference type="AlphaFoldDB" id="A0AAN9TKL8"/>
<evidence type="ECO:0000256" key="1">
    <source>
        <dbReference type="ARBA" id="ARBA00004370"/>
    </source>
</evidence>
<evidence type="ECO:0000256" key="5">
    <source>
        <dbReference type="ARBA" id="ARBA00023230"/>
    </source>
</evidence>
<evidence type="ECO:0000259" key="8">
    <source>
        <dbReference type="PROSITE" id="PS50053"/>
    </source>
</evidence>
<reference evidence="9 10" key="1">
    <citation type="submission" date="2024-03" db="EMBL/GenBank/DDBJ databases">
        <title>Adaptation during the transition from Ophiocordyceps entomopathogen to insect associate is accompanied by gene loss and intensified selection.</title>
        <authorList>
            <person name="Ward C.M."/>
            <person name="Onetto C.A."/>
            <person name="Borneman A.R."/>
        </authorList>
    </citation>
    <scope>NUCLEOTIDE SEQUENCE [LARGE SCALE GENOMIC DNA]</scope>
    <source>
        <strain evidence="9">AWRI1</strain>
        <tissue evidence="9">Single Adult Female</tissue>
    </source>
</reference>
<evidence type="ECO:0000256" key="4">
    <source>
        <dbReference type="ARBA" id="ARBA00023136"/>
    </source>
</evidence>
<feature type="domain" description="Ubiquitin-like" evidence="8">
    <location>
        <begin position="10"/>
        <end position="87"/>
    </location>
</feature>